<gene>
    <name evidence="1" type="ORF">EAH73_12040</name>
</gene>
<name>A0A502GYP3_9BACT</name>
<accession>A0A502GYP3</accession>
<comment type="caution">
    <text evidence="1">The sequence shown here is derived from an EMBL/GenBank/DDBJ whole genome shotgun (WGS) entry which is preliminary data.</text>
</comment>
<evidence type="ECO:0000313" key="1">
    <source>
        <dbReference type="EMBL" id="TPG66093.1"/>
    </source>
</evidence>
<organism evidence="1 2">
    <name type="scientific">Hymenobacter nivis</name>
    <dbReference type="NCBI Taxonomy" id="1850093"/>
    <lineage>
        <taxon>Bacteria</taxon>
        <taxon>Pseudomonadati</taxon>
        <taxon>Bacteroidota</taxon>
        <taxon>Cytophagia</taxon>
        <taxon>Cytophagales</taxon>
        <taxon>Hymenobacteraceae</taxon>
        <taxon>Hymenobacter</taxon>
    </lineage>
</organism>
<protein>
    <submittedName>
        <fullName evidence="1">Uncharacterized protein</fullName>
    </submittedName>
</protein>
<dbReference type="Proteomes" id="UP000317646">
    <property type="component" value="Unassembled WGS sequence"/>
</dbReference>
<evidence type="ECO:0000313" key="2">
    <source>
        <dbReference type="Proteomes" id="UP000317646"/>
    </source>
</evidence>
<dbReference type="RefSeq" id="WP_140466836.1">
    <property type="nucleotide sequence ID" value="NZ_RCYZ01000004.1"/>
</dbReference>
<sequence>MDQYPLFAVTLVASPPPTAPPLLDLQALHAKLLPLALEAGHTALSLSAHYAGDVHGAHYEACATGGDSGYRRYISWLEPGDADRGPHFERVLTEKLSEQRGYQAAVNTCLAKSLHLDPSTACPA</sequence>
<keyword evidence="2" id="KW-1185">Reference proteome</keyword>
<reference evidence="1 2" key="1">
    <citation type="journal article" date="2019" name="Environ. Microbiol.">
        <title>Species interactions and distinct microbial communities in high Arctic permafrost affected cryosols are associated with the CH4 and CO2 gas fluxes.</title>
        <authorList>
            <person name="Altshuler I."/>
            <person name="Hamel J."/>
            <person name="Turney S."/>
            <person name="Magnuson E."/>
            <person name="Levesque R."/>
            <person name="Greer C."/>
            <person name="Whyte L.G."/>
        </authorList>
    </citation>
    <scope>NUCLEOTIDE SEQUENCE [LARGE SCALE GENOMIC DNA]</scope>
    <source>
        <strain evidence="1 2">S9.2P</strain>
    </source>
</reference>
<dbReference type="AlphaFoldDB" id="A0A502GYP3"/>
<dbReference type="EMBL" id="RCYZ01000004">
    <property type="protein sequence ID" value="TPG66093.1"/>
    <property type="molecule type" value="Genomic_DNA"/>
</dbReference>
<proteinExistence type="predicted"/>